<evidence type="ECO:0000256" key="3">
    <source>
        <dbReference type="ARBA" id="ARBA00023002"/>
    </source>
</evidence>
<dbReference type="OrthoDB" id="9774675at2"/>
<accession>A0A3D9VFZ8</accession>
<evidence type="ECO:0000256" key="4">
    <source>
        <dbReference type="RuleBase" id="RU362075"/>
    </source>
</evidence>
<organism evidence="6 7">
    <name type="scientific">Thermasporomyces composti</name>
    <dbReference type="NCBI Taxonomy" id="696763"/>
    <lineage>
        <taxon>Bacteria</taxon>
        <taxon>Bacillati</taxon>
        <taxon>Actinomycetota</taxon>
        <taxon>Actinomycetes</taxon>
        <taxon>Propionibacteriales</taxon>
        <taxon>Nocardioidaceae</taxon>
        <taxon>Thermasporomyces</taxon>
    </lineage>
</organism>
<keyword evidence="2 4" id="KW-0125">Carotenoid biosynthesis</keyword>
<evidence type="ECO:0000256" key="2">
    <source>
        <dbReference type="ARBA" id="ARBA00022746"/>
    </source>
</evidence>
<dbReference type="EMBL" id="QTUC01000001">
    <property type="protein sequence ID" value="REF36231.1"/>
    <property type="molecule type" value="Genomic_DNA"/>
</dbReference>
<evidence type="ECO:0000313" key="6">
    <source>
        <dbReference type="EMBL" id="REF36231.1"/>
    </source>
</evidence>
<comment type="caution">
    <text evidence="6">The sequence shown here is derived from an EMBL/GenBank/DDBJ whole genome shotgun (WGS) entry which is preliminary data.</text>
</comment>
<keyword evidence="7" id="KW-1185">Reference proteome</keyword>
<proteinExistence type="inferred from homology"/>
<dbReference type="Pfam" id="PF01593">
    <property type="entry name" value="Amino_oxidase"/>
    <property type="match status" value="1"/>
</dbReference>
<keyword evidence="3 4" id="KW-0560">Oxidoreductase</keyword>
<sequence length="508" mass="55551">MTTPPGPRRPARRSCRVVVVGAGLGGLAAACHLAGAGHQVTVVEQADQPGGRAGRIVRHGFTFDTGPTVLTMPELLEATFEAAGVRMSDYLKLRPLDPAYRANYADGTTLALRHGREAMAAEIRRECGPAEEQGFVRFCRWLEALYRVEMPAFIERNYDRPWDLVRPLAPTLALLRLGALGKLERRVRRYFSDERLVRLFSFQAMYAGLAPRQALAVFAIITYMDAVRGVYTPDGGIGAVPVALARAAEAAGATFHYGRRVDRVVYDLGAGRGRVRGVRLANGDHLPADAVVVNADLPLAYRDLLPDLTVPRSLRRARYSPSAFVWHVGVRGLPSAEVAHHNIHFGAEWASSFRAIMTEGRRMPDPSVLVTVPTRSDPTLAPEGCSVLYVLEPVPNLTTGRVDWSVERDQARDRLYELVKGWGYPSDVVVEHQVDPTDWARQGMAAGTPFALAHTFFQSGPFRPPNADPRVRGLFFTGSATVPGVGVPMVLVSGRLAAERVAHLAEEL</sequence>
<dbReference type="SUPFAM" id="SSF51905">
    <property type="entry name" value="FAD/NAD(P)-binding domain"/>
    <property type="match status" value="1"/>
</dbReference>
<dbReference type="NCBIfam" id="TIGR02734">
    <property type="entry name" value="crtI_fam"/>
    <property type="match status" value="1"/>
</dbReference>
<dbReference type="Proteomes" id="UP000256485">
    <property type="component" value="Unassembled WGS sequence"/>
</dbReference>
<dbReference type="GO" id="GO:0016117">
    <property type="term" value="P:carotenoid biosynthetic process"/>
    <property type="evidence" value="ECO:0007669"/>
    <property type="project" value="UniProtKB-KW"/>
</dbReference>
<reference evidence="6 7" key="1">
    <citation type="submission" date="2018-08" db="EMBL/GenBank/DDBJ databases">
        <title>Sequencing the genomes of 1000 actinobacteria strains.</title>
        <authorList>
            <person name="Klenk H.-P."/>
        </authorList>
    </citation>
    <scope>NUCLEOTIDE SEQUENCE [LARGE SCALE GENOMIC DNA]</scope>
    <source>
        <strain evidence="6 7">DSM 22891</strain>
    </source>
</reference>
<name>A0A3D9VFZ8_THECX</name>
<protein>
    <submittedName>
        <fullName evidence="6">Phytoene desaturase</fullName>
    </submittedName>
</protein>
<dbReference type="Gene3D" id="3.50.50.60">
    <property type="entry name" value="FAD/NAD(P)-binding domain"/>
    <property type="match status" value="2"/>
</dbReference>
<gene>
    <name evidence="6" type="ORF">DFJ64_1635</name>
</gene>
<feature type="domain" description="Amine oxidase" evidence="5">
    <location>
        <begin position="24"/>
        <end position="501"/>
    </location>
</feature>
<comment type="similarity">
    <text evidence="4">Belongs to the carotenoid/retinoid oxidoreductase family.</text>
</comment>
<dbReference type="InterPro" id="IPR002937">
    <property type="entry name" value="Amino_oxidase"/>
</dbReference>
<evidence type="ECO:0000256" key="1">
    <source>
        <dbReference type="ARBA" id="ARBA00004829"/>
    </source>
</evidence>
<dbReference type="RefSeq" id="WP_115849901.1">
    <property type="nucleotide sequence ID" value="NZ_QTUC01000001.1"/>
</dbReference>
<dbReference type="InterPro" id="IPR036188">
    <property type="entry name" value="FAD/NAD-bd_sf"/>
</dbReference>
<dbReference type="GO" id="GO:0016491">
    <property type="term" value="F:oxidoreductase activity"/>
    <property type="evidence" value="ECO:0007669"/>
    <property type="project" value="UniProtKB-KW"/>
</dbReference>
<dbReference type="AlphaFoldDB" id="A0A3D9VFZ8"/>
<dbReference type="InterPro" id="IPR014105">
    <property type="entry name" value="Carotenoid/retinoid_OxRdtase"/>
</dbReference>
<dbReference type="PANTHER" id="PTHR43734">
    <property type="entry name" value="PHYTOENE DESATURASE"/>
    <property type="match status" value="1"/>
</dbReference>
<comment type="pathway">
    <text evidence="1 4">Carotenoid biosynthesis.</text>
</comment>
<dbReference type="PANTHER" id="PTHR43734:SF1">
    <property type="entry name" value="PHYTOENE DESATURASE"/>
    <property type="match status" value="1"/>
</dbReference>
<evidence type="ECO:0000259" key="5">
    <source>
        <dbReference type="Pfam" id="PF01593"/>
    </source>
</evidence>
<evidence type="ECO:0000313" key="7">
    <source>
        <dbReference type="Proteomes" id="UP000256485"/>
    </source>
</evidence>